<dbReference type="Pfam" id="PF09818">
    <property type="entry name" value="ABC_ATPase"/>
    <property type="match status" value="1"/>
</dbReference>
<evidence type="ECO:0000313" key="4">
    <source>
        <dbReference type="EMBL" id="PTQ51386.1"/>
    </source>
</evidence>
<dbReference type="InterPro" id="IPR046833">
    <property type="entry name" value="ABC_N"/>
</dbReference>
<feature type="domain" description="ATPase of the ABC class C-terminal" evidence="1">
    <location>
        <begin position="175"/>
        <end position="448"/>
    </location>
</feature>
<dbReference type="Pfam" id="PF20446">
    <property type="entry name" value="ABC_N"/>
    <property type="match status" value="1"/>
</dbReference>
<evidence type="ECO:0000259" key="2">
    <source>
        <dbReference type="Pfam" id="PF20446"/>
    </source>
</evidence>
<dbReference type="InterPro" id="IPR046834">
    <property type="entry name" value="ABC_ATPase_C"/>
</dbReference>
<protein>
    <submittedName>
        <fullName evidence="4">Isopentenyl-diphosphate delta-isomerase</fullName>
    </submittedName>
</protein>
<dbReference type="InterPro" id="IPR027417">
    <property type="entry name" value="P-loop_NTPase"/>
</dbReference>
<organism evidence="4 5">
    <name type="scientific">Brockia lithotrophica</name>
    <dbReference type="NCBI Taxonomy" id="933949"/>
    <lineage>
        <taxon>Bacteria</taxon>
        <taxon>Bacillati</taxon>
        <taxon>Bacillota</taxon>
        <taxon>Bacilli</taxon>
        <taxon>Bacillales</taxon>
        <taxon>Bacillales Family X. Incertae Sedis</taxon>
        <taxon>Brockia</taxon>
    </lineage>
</organism>
<keyword evidence="4" id="KW-0413">Isomerase</keyword>
<evidence type="ECO:0000313" key="5">
    <source>
        <dbReference type="Proteomes" id="UP000244016"/>
    </source>
</evidence>
<dbReference type="AlphaFoldDB" id="A0A2T5G5C9"/>
<comment type="caution">
    <text evidence="4">The sequence shown here is derived from an EMBL/GenBank/DDBJ whole genome shotgun (WGS) entry which is preliminary data.</text>
</comment>
<sequence>MRVLTAKDLRERLRRIDGRGYKAYRDLEGVYRFADFDLFIDHVQGDPFAPPSRIRVRLRLEDAGFPSWSWASRVAQVALCDFLARKLFRAARMFSKRTGTGTGGQIFAVAPGQEILERSAVVLDRSPGGPYLEARFAVGLPARGRTIDGGAAQELFFVQIPQVVAHALRFHAEDQEALERHVAVAEDQAALRALLEERGWVAFVADGSILPRLSGASDAPMPSERAVAFTSPPERRVAVRLPHAGEITGMAIPRGVTLIVGGGYHGKSTLLRALELGVYDHIPGDGREYVVTLRDAVKVRAEDRRSVVGVDIHAFIGELPGGADTRCFSSASASGSTSQAANLVEAWEAGARLILMDEDTSATNFLVRDARMQALVPKSSEPITPLVDRIREVHRVLGMSTILVVGGVGDYLDVADTVIRMDRYRALEATAEAREVVRRIPSRRNPEEVSPLVPPRPRVFHVASFRREERERVRAEGLREIRFGRETIDLAAVEQLVDEGQTRAVAHILARLEEFLAYLPLRETGRSRKTAGEGWVELRDFLTALEALRKEKGVDGLFLPGETPTGDLVFPRPYEVAAAINRARVLRARPKD</sequence>
<dbReference type="InterPro" id="IPR049069">
    <property type="entry name" value="MRB1590-like_C"/>
</dbReference>
<dbReference type="GO" id="GO:0016853">
    <property type="term" value="F:isomerase activity"/>
    <property type="evidence" value="ECO:0007669"/>
    <property type="project" value="UniProtKB-KW"/>
</dbReference>
<accession>A0A2T5G5C9</accession>
<dbReference type="Proteomes" id="UP000244016">
    <property type="component" value="Unassembled WGS sequence"/>
</dbReference>
<gene>
    <name evidence="4" type="ORF">BLITH_1463</name>
</gene>
<reference evidence="4 5" key="1">
    <citation type="submission" date="2017-08" db="EMBL/GenBank/DDBJ databases">
        <title>Burning lignite coal seam in the remote Altai Mountains harbors a hydrogen-driven thermophilic microbial community.</title>
        <authorList>
            <person name="Kadnikov V.V."/>
            <person name="Mardanov A.V."/>
            <person name="Ivasenko D."/>
            <person name="Beletsky A.V."/>
            <person name="Karnachuk O.V."/>
            <person name="Ravin N.V."/>
        </authorList>
    </citation>
    <scope>NUCLEOTIDE SEQUENCE [LARGE SCALE GENOMIC DNA]</scope>
    <source>
        <strain evidence="4">AL31</strain>
    </source>
</reference>
<name>A0A2T5G5C9_9BACL</name>
<dbReference type="SUPFAM" id="SSF52540">
    <property type="entry name" value="P-loop containing nucleoside triphosphate hydrolases"/>
    <property type="match status" value="1"/>
</dbReference>
<feature type="domain" description="MRB1590-like C-terminal" evidence="3">
    <location>
        <begin position="472"/>
        <end position="588"/>
    </location>
</feature>
<proteinExistence type="predicted"/>
<dbReference type="EMBL" id="PEBW01000005">
    <property type="protein sequence ID" value="PTQ51386.1"/>
    <property type="molecule type" value="Genomic_DNA"/>
</dbReference>
<dbReference type="InterPro" id="IPR019195">
    <property type="entry name" value="ABC_ATPase_put"/>
</dbReference>
<evidence type="ECO:0000259" key="1">
    <source>
        <dbReference type="Pfam" id="PF09818"/>
    </source>
</evidence>
<dbReference type="Pfam" id="PF21117">
    <property type="entry name" value="MRB1590_C"/>
    <property type="match status" value="1"/>
</dbReference>
<evidence type="ECO:0000259" key="3">
    <source>
        <dbReference type="Pfam" id="PF21117"/>
    </source>
</evidence>
<feature type="domain" description="ATPase of the ABC class N-terminal" evidence="2">
    <location>
        <begin position="7"/>
        <end position="169"/>
    </location>
</feature>
<dbReference type="PANTHER" id="PTHR38149">
    <property type="entry name" value="ATPASE"/>
    <property type="match status" value="1"/>
</dbReference>
<dbReference type="PANTHER" id="PTHR38149:SF1">
    <property type="entry name" value="ATPASE"/>
    <property type="match status" value="1"/>
</dbReference>